<dbReference type="Gene3D" id="2.60.40.1120">
    <property type="entry name" value="Carboxypeptidase-like, regulatory domain"/>
    <property type="match status" value="1"/>
</dbReference>
<reference evidence="1 2" key="1">
    <citation type="submission" date="2018-06" db="EMBL/GenBank/DDBJ databases">
        <authorList>
            <consortium name="Pathogen Informatics"/>
            <person name="Doyle S."/>
        </authorList>
    </citation>
    <scope>NUCLEOTIDE SEQUENCE [LARGE SCALE GENOMIC DNA]</scope>
    <source>
        <strain evidence="1 2">NCTC11388</strain>
    </source>
</reference>
<organism evidence="1 2">
    <name type="scientific">Sphingobacterium spiritivorum</name>
    <name type="common">Flavobacterium spiritivorum</name>
    <dbReference type="NCBI Taxonomy" id="258"/>
    <lineage>
        <taxon>Bacteria</taxon>
        <taxon>Pseudomonadati</taxon>
        <taxon>Bacteroidota</taxon>
        <taxon>Sphingobacteriia</taxon>
        <taxon>Sphingobacteriales</taxon>
        <taxon>Sphingobacteriaceae</taxon>
        <taxon>Sphingobacterium</taxon>
    </lineage>
</organism>
<dbReference type="Proteomes" id="UP000254893">
    <property type="component" value="Unassembled WGS sequence"/>
</dbReference>
<proteinExistence type="predicted"/>
<dbReference type="AlphaFoldDB" id="A0A380BN92"/>
<dbReference type="InterPro" id="IPR008969">
    <property type="entry name" value="CarboxyPept-like_regulatory"/>
</dbReference>
<accession>A0A380BN92</accession>
<gene>
    <name evidence="1" type="ORF">NCTC11388_01205</name>
</gene>
<dbReference type="EMBL" id="UGYW01000002">
    <property type="protein sequence ID" value="SUJ03070.1"/>
    <property type="molecule type" value="Genomic_DNA"/>
</dbReference>
<evidence type="ECO:0008006" key="3">
    <source>
        <dbReference type="Google" id="ProtNLM"/>
    </source>
</evidence>
<protein>
    <recommendedName>
        <fullName evidence="3">TonB-linked outer membrane protein, SusC/RagA family</fullName>
    </recommendedName>
</protein>
<name>A0A380BN92_SPHSI</name>
<evidence type="ECO:0000313" key="2">
    <source>
        <dbReference type="Proteomes" id="UP000254893"/>
    </source>
</evidence>
<sequence>MKRYYTALLLTLSLSSCDMMVRVSGIVTDAQTGKPLPEVEYVIVNSRKGSIPYLTDSIGQFEFYEIRSGFIGTSKKVKLNFQKDHFQKQTVILKAGDHQAVVKLKREDTSL</sequence>
<evidence type="ECO:0000313" key="1">
    <source>
        <dbReference type="EMBL" id="SUJ03070.1"/>
    </source>
</evidence>
<dbReference type="SUPFAM" id="SSF49464">
    <property type="entry name" value="Carboxypeptidase regulatory domain-like"/>
    <property type="match status" value="1"/>
</dbReference>
<dbReference type="PROSITE" id="PS51257">
    <property type="entry name" value="PROKAR_LIPOPROTEIN"/>
    <property type="match status" value="1"/>
</dbReference>
<dbReference type="RefSeq" id="WP_258862021.1">
    <property type="nucleotide sequence ID" value="NZ_UGYW01000002.1"/>
</dbReference>